<protein>
    <submittedName>
        <fullName evidence="1">Uncharacterized protein</fullName>
    </submittedName>
</protein>
<evidence type="ECO:0000313" key="2">
    <source>
        <dbReference type="Proteomes" id="UP000593985"/>
    </source>
</evidence>
<dbReference type="RefSeq" id="YP_010112395.1">
    <property type="nucleotide sequence ID" value="NC_055891.1"/>
</dbReference>
<dbReference type="Proteomes" id="UP000593985">
    <property type="component" value="Segment"/>
</dbReference>
<organism evidence="1 2">
    <name type="scientific">uncultured phage cr60_1</name>
    <dbReference type="NCBI Taxonomy" id="2772082"/>
    <lineage>
        <taxon>Viruses</taxon>
        <taxon>Duplodnaviria</taxon>
        <taxon>Heunggongvirae</taxon>
        <taxon>Uroviricota</taxon>
        <taxon>Caudoviricetes</taxon>
        <taxon>Crassvirales</taxon>
        <taxon>Suoliviridae</taxon>
        <taxon>Loutivirinae</taxon>
        <taxon>Buchavirus</taxon>
        <taxon>Buchavirus hominis</taxon>
    </lineage>
</organism>
<name>A0A7M1RRE6_9CAUD</name>
<dbReference type="KEGG" id="vg:65130867"/>
<dbReference type="EMBL" id="MT774398">
    <property type="protein sequence ID" value="QOR56943.1"/>
    <property type="molecule type" value="Genomic_DNA"/>
</dbReference>
<proteinExistence type="predicted"/>
<accession>A0A7M1RRE6</accession>
<sequence>MNKIVDANIKDNVLKFNVIADVSITNSSQVIVYINECSNIKNLYSDDPELQDYIFNSENSAISVTQIVREGEPELVTTVYTYEVTVTSDVIGSFDSNMKYIKMYCATENYVNDYIDGIIYDPNTLYEAEIKMLHGYCSTCLDDKLMQKIMILVFKRQLLELAIATSHNKEAMQYYLDLVRLMGVNVNKKCDNNGCLECKVCFNGMCSL</sequence>
<keyword evidence="2" id="KW-1185">Reference proteome</keyword>
<evidence type="ECO:0000313" key="1">
    <source>
        <dbReference type="EMBL" id="QOR56943.1"/>
    </source>
</evidence>
<reference evidence="1 2" key="1">
    <citation type="submission" date="2020-07" db="EMBL/GenBank/DDBJ databases">
        <title>Taxonomic proposal: Crassvirales, a new order of highly abundant and diverse bacterial viruses.</title>
        <authorList>
            <person name="Shkoporov A.N."/>
            <person name="Stockdale S.R."/>
            <person name="Guerin E."/>
            <person name="Ross R.P."/>
            <person name="Hill C."/>
        </authorList>
    </citation>
    <scope>NUCLEOTIDE SEQUENCE [LARGE SCALE GENOMIC DNA]</scope>
</reference>
<dbReference type="GeneID" id="65130867"/>